<dbReference type="EMBL" id="QXFV01002807">
    <property type="protein sequence ID" value="KAE8983149.1"/>
    <property type="molecule type" value="Genomic_DNA"/>
</dbReference>
<evidence type="ECO:0000313" key="5">
    <source>
        <dbReference type="Proteomes" id="UP000429607"/>
    </source>
</evidence>
<keyword evidence="6" id="KW-1185">Reference proteome</keyword>
<evidence type="ECO:0008006" key="8">
    <source>
        <dbReference type="Google" id="ProtNLM"/>
    </source>
</evidence>
<accession>A0A6A3HE70</accession>
<feature type="signal peptide" evidence="1">
    <location>
        <begin position="1"/>
        <end position="19"/>
    </location>
</feature>
<dbReference type="EMBL" id="QXFU01004748">
    <property type="protein sequence ID" value="KAE8967252.1"/>
    <property type="molecule type" value="Genomic_DNA"/>
</dbReference>
<gene>
    <name evidence="3" type="ORF">PR001_g23526</name>
    <name evidence="2" type="ORF">PR002_g28122</name>
    <name evidence="4" type="ORF">PR003_g26234</name>
</gene>
<evidence type="ECO:0000313" key="4">
    <source>
        <dbReference type="EMBL" id="KAE9286734.1"/>
    </source>
</evidence>
<dbReference type="Proteomes" id="UP000434957">
    <property type="component" value="Unassembled WGS sequence"/>
</dbReference>
<dbReference type="Proteomes" id="UP000435112">
    <property type="component" value="Unassembled WGS sequence"/>
</dbReference>
<evidence type="ECO:0000256" key="1">
    <source>
        <dbReference type="SAM" id="SignalP"/>
    </source>
</evidence>
<feature type="chain" id="PRO_5036379655" description="RxLR effector protein" evidence="1">
    <location>
        <begin position="20"/>
        <end position="94"/>
    </location>
</feature>
<sequence>MEYIVVLVSALAGQTMVLATPSSHRGDNKEKITVTQLVFDKMLREASYESWFTKNLRCSRLSFLEIARFLRERGVVFANAAVKQHSYEIQGAVL</sequence>
<comment type="caution">
    <text evidence="2">The sequence shown here is derived from an EMBL/GenBank/DDBJ whole genome shotgun (WGS) entry which is preliminary data.</text>
</comment>
<dbReference type="Proteomes" id="UP000429607">
    <property type="component" value="Unassembled WGS sequence"/>
</dbReference>
<evidence type="ECO:0000313" key="3">
    <source>
        <dbReference type="EMBL" id="KAE8983149.1"/>
    </source>
</evidence>
<evidence type="ECO:0000313" key="7">
    <source>
        <dbReference type="Proteomes" id="UP000435112"/>
    </source>
</evidence>
<keyword evidence="1" id="KW-0732">Signal</keyword>
<dbReference type="EMBL" id="QXFT01003347">
    <property type="protein sequence ID" value="KAE9286734.1"/>
    <property type="molecule type" value="Genomic_DNA"/>
</dbReference>
<organism evidence="2 7">
    <name type="scientific">Phytophthora rubi</name>
    <dbReference type="NCBI Taxonomy" id="129364"/>
    <lineage>
        <taxon>Eukaryota</taxon>
        <taxon>Sar</taxon>
        <taxon>Stramenopiles</taxon>
        <taxon>Oomycota</taxon>
        <taxon>Peronosporomycetes</taxon>
        <taxon>Peronosporales</taxon>
        <taxon>Peronosporaceae</taxon>
        <taxon>Phytophthora</taxon>
    </lineage>
</organism>
<evidence type="ECO:0000313" key="6">
    <source>
        <dbReference type="Proteomes" id="UP000434957"/>
    </source>
</evidence>
<evidence type="ECO:0000313" key="2">
    <source>
        <dbReference type="EMBL" id="KAE8967252.1"/>
    </source>
</evidence>
<dbReference type="OrthoDB" id="127734at2759"/>
<dbReference type="AlphaFoldDB" id="A0A6A3HE70"/>
<reference evidence="5 7" key="1">
    <citation type="submission" date="2018-09" db="EMBL/GenBank/DDBJ databases">
        <title>Genomic investigation of the strawberry pathogen Phytophthora fragariae indicates pathogenicity is determined by transcriptional variation in three key races.</title>
        <authorList>
            <person name="Adams T.M."/>
            <person name="Armitage A.D."/>
            <person name="Sobczyk M.K."/>
            <person name="Bates H.J."/>
            <person name="Dunwell J.M."/>
            <person name="Nellist C.F."/>
            <person name="Harrison R.J."/>
        </authorList>
    </citation>
    <scope>NUCLEOTIDE SEQUENCE [LARGE SCALE GENOMIC DNA]</scope>
    <source>
        <strain evidence="3 5">SCRP249</strain>
        <strain evidence="2 7">SCRP324</strain>
        <strain evidence="4 6">SCRP333</strain>
    </source>
</reference>
<proteinExistence type="predicted"/>
<name>A0A6A3HE70_9STRA</name>
<protein>
    <recommendedName>
        <fullName evidence="8">RxLR effector protein</fullName>
    </recommendedName>
</protein>